<evidence type="ECO:0000313" key="3">
    <source>
        <dbReference type="Proteomes" id="UP000217785"/>
    </source>
</evidence>
<dbReference type="Proteomes" id="UP000217785">
    <property type="component" value="Unassembled WGS sequence"/>
</dbReference>
<evidence type="ECO:0000313" key="2">
    <source>
        <dbReference type="EMBL" id="GAX90677.1"/>
    </source>
</evidence>
<gene>
    <name evidence="2" type="ORF">EFBL_2315</name>
</gene>
<comment type="caution">
    <text evidence="2">The sequence shown here is derived from an EMBL/GenBank/DDBJ whole genome shotgun (WGS) entry which is preliminary data.</text>
</comment>
<name>A0A292YI27_9BACL</name>
<protein>
    <submittedName>
        <fullName evidence="2">Alpha/beta hydrolase</fullName>
    </submittedName>
</protein>
<keyword evidence="3" id="KW-1185">Reference proteome</keyword>
<dbReference type="GO" id="GO:0016787">
    <property type="term" value="F:hydrolase activity"/>
    <property type="evidence" value="ECO:0007669"/>
    <property type="project" value="UniProtKB-KW"/>
</dbReference>
<dbReference type="GO" id="GO:0006265">
    <property type="term" value="P:DNA topological change"/>
    <property type="evidence" value="ECO:0007669"/>
    <property type="project" value="InterPro"/>
</dbReference>
<dbReference type="Gene3D" id="6.10.10.80">
    <property type="entry name" value="Small, acid-soluble spore protein, alpha/beta type-like"/>
    <property type="match status" value="1"/>
</dbReference>
<dbReference type="RefSeq" id="WP_096182407.1">
    <property type="nucleotide sequence ID" value="NZ_BDUF01000061.1"/>
</dbReference>
<dbReference type="InterPro" id="IPR050847">
    <property type="entry name" value="SASP_DNA-binding"/>
</dbReference>
<dbReference type="PANTHER" id="PTHR36107">
    <property type="entry name" value="SMALL, ACID-SOLUBLE SPORE PROTEIN A"/>
    <property type="match status" value="1"/>
</dbReference>
<dbReference type="PANTHER" id="PTHR36107:SF1">
    <property type="entry name" value="SMALL, ACID-SOLUBLE SPORE PROTEIN A"/>
    <property type="match status" value="1"/>
</dbReference>
<dbReference type="AlphaFoldDB" id="A0A292YI27"/>
<evidence type="ECO:0000256" key="1">
    <source>
        <dbReference type="ARBA" id="ARBA00003863"/>
    </source>
</evidence>
<comment type="function">
    <text evidence="1">SASP are bound to spore DNA. They are double-stranded DNA-binding proteins that cause DNA to change to an a-like conformation. They protect the DNA backbone from chemical and enzymatic cleavage and are thus involved in dormant spore's high resistance to UV light.</text>
</comment>
<sequence length="96" mass="10435">MPRRNRLLVPEARTALDRFKCEVMQDLAPSPNVSCTANPNDIKFTAADRVGVPLVKGDNGELTARQAGKVGGQLGGSMVKRMVEMAQQQLANQNQK</sequence>
<accession>A0A292YI27</accession>
<dbReference type="OrthoDB" id="1683773at2"/>
<organism evidence="2 3">
    <name type="scientific">Effusibacillus lacus</name>
    <dbReference type="NCBI Taxonomy" id="1348429"/>
    <lineage>
        <taxon>Bacteria</taxon>
        <taxon>Bacillati</taxon>
        <taxon>Bacillota</taxon>
        <taxon>Bacilli</taxon>
        <taxon>Bacillales</taxon>
        <taxon>Alicyclobacillaceae</taxon>
        <taxon>Effusibacillus</taxon>
    </lineage>
</organism>
<dbReference type="Pfam" id="PF00269">
    <property type="entry name" value="SASP"/>
    <property type="match status" value="1"/>
</dbReference>
<dbReference type="InterPro" id="IPR001448">
    <property type="entry name" value="SASP_alpha/beta-type"/>
</dbReference>
<dbReference type="GO" id="GO:0003690">
    <property type="term" value="F:double-stranded DNA binding"/>
    <property type="evidence" value="ECO:0007669"/>
    <property type="project" value="InterPro"/>
</dbReference>
<reference evidence="3" key="1">
    <citation type="submission" date="2017-07" db="EMBL/GenBank/DDBJ databases">
        <title>Draft genome sequence of Effusibacillus lacus strain skLN1.</title>
        <authorList>
            <person name="Watanabe M."/>
            <person name="Kojima H."/>
            <person name="Fukui M."/>
        </authorList>
    </citation>
    <scope>NUCLEOTIDE SEQUENCE [LARGE SCALE GENOMIC DNA]</scope>
    <source>
        <strain evidence="3">skLN1</strain>
    </source>
</reference>
<keyword evidence="2" id="KW-0378">Hydrolase</keyword>
<dbReference type="InterPro" id="IPR038300">
    <property type="entry name" value="SASP_sf_alpha/beta"/>
</dbReference>
<proteinExistence type="predicted"/>
<dbReference type="EMBL" id="BDUF01000061">
    <property type="protein sequence ID" value="GAX90677.1"/>
    <property type="molecule type" value="Genomic_DNA"/>
</dbReference>